<gene>
    <name evidence="1" type="ORF">PUN28_012197</name>
</gene>
<organism evidence="1 2">
    <name type="scientific">Cardiocondyla obscurior</name>
    <dbReference type="NCBI Taxonomy" id="286306"/>
    <lineage>
        <taxon>Eukaryota</taxon>
        <taxon>Metazoa</taxon>
        <taxon>Ecdysozoa</taxon>
        <taxon>Arthropoda</taxon>
        <taxon>Hexapoda</taxon>
        <taxon>Insecta</taxon>
        <taxon>Pterygota</taxon>
        <taxon>Neoptera</taxon>
        <taxon>Endopterygota</taxon>
        <taxon>Hymenoptera</taxon>
        <taxon>Apocrita</taxon>
        <taxon>Aculeata</taxon>
        <taxon>Formicoidea</taxon>
        <taxon>Formicidae</taxon>
        <taxon>Myrmicinae</taxon>
        <taxon>Cardiocondyla</taxon>
    </lineage>
</organism>
<evidence type="ECO:0000313" key="1">
    <source>
        <dbReference type="EMBL" id="KAL0112761.1"/>
    </source>
</evidence>
<sequence>MKNEAGNCQLLLITIILRDSFASLLFCIRFATIGHSNTESISLGLSLRIHLWTVPHIRYAVKIEVGFFVFHSVIENYFFYDNELFHPTLQPSVEVRSCGIGDFGCPNPIHKENMRLRTNPETALEMANIFFNECRINSQILFQCA</sequence>
<evidence type="ECO:0000313" key="2">
    <source>
        <dbReference type="Proteomes" id="UP001430953"/>
    </source>
</evidence>
<dbReference type="AlphaFoldDB" id="A0AAW2F9Y9"/>
<protein>
    <submittedName>
        <fullName evidence="1">Uncharacterized protein</fullName>
    </submittedName>
</protein>
<proteinExistence type="predicted"/>
<dbReference type="EMBL" id="JADYXP020000012">
    <property type="protein sequence ID" value="KAL0112761.1"/>
    <property type="molecule type" value="Genomic_DNA"/>
</dbReference>
<keyword evidence="2" id="KW-1185">Reference proteome</keyword>
<reference evidence="1 2" key="1">
    <citation type="submission" date="2023-03" db="EMBL/GenBank/DDBJ databases">
        <title>High recombination rates correlate with genetic variation in Cardiocondyla obscurior ants.</title>
        <authorList>
            <person name="Errbii M."/>
        </authorList>
    </citation>
    <scope>NUCLEOTIDE SEQUENCE [LARGE SCALE GENOMIC DNA]</scope>
    <source>
        <strain evidence="1">Alpha-2009</strain>
        <tissue evidence="1">Whole body</tissue>
    </source>
</reference>
<name>A0AAW2F9Y9_9HYME</name>
<comment type="caution">
    <text evidence="1">The sequence shown here is derived from an EMBL/GenBank/DDBJ whole genome shotgun (WGS) entry which is preliminary data.</text>
</comment>
<dbReference type="Proteomes" id="UP001430953">
    <property type="component" value="Unassembled WGS sequence"/>
</dbReference>
<accession>A0AAW2F9Y9</accession>